<protein>
    <submittedName>
        <fullName evidence="2">Uncharacterized protein</fullName>
    </submittedName>
</protein>
<sequence>MLKRVDPNNPILVAYLKTFDSSIPTGILLPREAKKSKKLKKVAPASPEQKKNGSKSSKSPKKQTKNVEVTIDETHVIEPFVEETQENVIIPSKTGMFRRIKMKSTHKRNSLLQKLVCKPQITHQGVLIRDVPVPVSPGPRNE</sequence>
<keyword evidence="3" id="KW-1185">Reference proteome</keyword>
<name>A0AA35ZSE8_LACSI</name>
<gene>
    <name evidence="2" type="ORF">LSALG_LOCUS36238</name>
</gene>
<dbReference type="EMBL" id="OX465084">
    <property type="protein sequence ID" value="CAI9297421.1"/>
    <property type="molecule type" value="Genomic_DNA"/>
</dbReference>
<evidence type="ECO:0000313" key="2">
    <source>
        <dbReference type="EMBL" id="CAI9297421.1"/>
    </source>
</evidence>
<feature type="region of interest" description="Disordered" evidence="1">
    <location>
        <begin position="34"/>
        <end position="69"/>
    </location>
</feature>
<dbReference type="AlphaFoldDB" id="A0AA35ZSE8"/>
<accession>A0AA35ZSE8</accession>
<evidence type="ECO:0000256" key="1">
    <source>
        <dbReference type="SAM" id="MobiDB-lite"/>
    </source>
</evidence>
<evidence type="ECO:0000313" key="3">
    <source>
        <dbReference type="Proteomes" id="UP001177003"/>
    </source>
</evidence>
<dbReference type="Proteomes" id="UP001177003">
    <property type="component" value="Chromosome 8"/>
</dbReference>
<reference evidence="2" key="1">
    <citation type="submission" date="2023-04" db="EMBL/GenBank/DDBJ databases">
        <authorList>
            <person name="Vijverberg K."/>
            <person name="Xiong W."/>
            <person name="Schranz E."/>
        </authorList>
    </citation>
    <scope>NUCLEOTIDE SEQUENCE</scope>
</reference>
<organism evidence="2 3">
    <name type="scientific">Lactuca saligna</name>
    <name type="common">Willowleaf lettuce</name>
    <dbReference type="NCBI Taxonomy" id="75948"/>
    <lineage>
        <taxon>Eukaryota</taxon>
        <taxon>Viridiplantae</taxon>
        <taxon>Streptophyta</taxon>
        <taxon>Embryophyta</taxon>
        <taxon>Tracheophyta</taxon>
        <taxon>Spermatophyta</taxon>
        <taxon>Magnoliopsida</taxon>
        <taxon>eudicotyledons</taxon>
        <taxon>Gunneridae</taxon>
        <taxon>Pentapetalae</taxon>
        <taxon>asterids</taxon>
        <taxon>campanulids</taxon>
        <taxon>Asterales</taxon>
        <taxon>Asteraceae</taxon>
        <taxon>Cichorioideae</taxon>
        <taxon>Cichorieae</taxon>
        <taxon>Lactucinae</taxon>
        <taxon>Lactuca</taxon>
    </lineage>
</organism>
<proteinExistence type="predicted"/>